<keyword evidence="2" id="KW-0238">DNA-binding</keyword>
<dbReference type="InterPro" id="IPR037923">
    <property type="entry name" value="HTH-like"/>
</dbReference>
<dbReference type="RefSeq" id="WP_223106023.1">
    <property type="nucleotide sequence ID" value="NZ_CP061913.1"/>
</dbReference>
<dbReference type="Pfam" id="PF12833">
    <property type="entry name" value="HTH_18"/>
    <property type="match status" value="1"/>
</dbReference>
<sequence>MPVYGISRAPGATPVAAARLPGAVPEAGLGPHAHDFLILGYAHRADTTVLVDDRRWRLTDGDLFLLAPGQVVGLTADRPLVDDGWVTWFPTDGARLGAYGSWRSHPLLARFARGAERVQRLRVPPAERPGWMAAFAALDAELRERRDGYPEAALAHLTLLLVGAARLGAAPPTGRTGTCHTADEPLITAVFEVIERRYRQRLSLTDVAAELALTPGHLTTVVRRKTGRTVQQWITDRRLQEARALLSETDLTVAAVARRAGYPDVSYFIKRFRDEHRVTPTQWRAGPGHERAMAPRSSGAPSGSAGWPTPRPGP</sequence>
<dbReference type="EMBL" id="JBHMCA010000011">
    <property type="protein sequence ID" value="MFB9442060.1"/>
    <property type="molecule type" value="Genomic_DNA"/>
</dbReference>
<feature type="compositionally biased region" description="Low complexity" evidence="4">
    <location>
        <begin position="294"/>
        <end position="308"/>
    </location>
</feature>
<gene>
    <name evidence="6" type="ORF">ACFFTR_03030</name>
</gene>
<dbReference type="PANTHER" id="PTHR43280">
    <property type="entry name" value="ARAC-FAMILY TRANSCRIPTIONAL REGULATOR"/>
    <property type="match status" value="1"/>
</dbReference>
<dbReference type="Gene3D" id="1.10.10.60">
    <property type="entry name" value="Homeodomain-like"/>
    <property type="match status" value="1"/>
</dbReference>
<dbReference type="PANTHER" id="PTHR43280:SF2">
    <property type="entry name" value="HTH-TYPE TRANSCRIPTIONAL REGULATOR EXSA"/>
    <property type="match status" value="1"/>
</dbReference>
<dbReference type="PROSITE" id="PS01124">
    <property type="entry name" value="HTH_ARAC_FAMILY_2"/>
    <property type="match status" value="1"/>
</dbReference>
<keyword evidence="7" id="KW-1185">Reference proteome</keyword>
<dbReference type="InterPro" id="IPR018060">
    <property type="entry name" value="HTH_AraC"/>
</dbReference>
<keyword evidence="3" id="KW-0804">Transcription</keyword>
<dbReference type="Proteomes" id="UP001589608">
    <property type="component" value="Unassembled WGS sequence"/>
</dbReference>
<name>A0ABV5LZL5_9ACTN</name>
<dbReference type="SUPFAM" id="SSF51215">
    <property type="entry name" value="Regulatory protein AraC"/>
    <property type="match status" value="1"/>
</dbReference>
<feature type="domain" description="HTH araC/xylS-type" evidence="5">
    <location>
        <begin position="188"/>
        <end position="286"/>
    </location>
</feature>
<evidence type="ECO:0000256" key="3">
    <source>
        <dbReference type="ARBA" id="ARBA00023163"/>
    </source>
</evidence>
<dbReference type="SUPFAM" id="SSF46689">
    <property type="entry name" value="Homeodomain-like"/>
    <property type="match status" value="1"/>
</dbReference>
<dbReference type="InterPro" id="IPR018062">
    <property type="entry name" value="HTH_AraC-typ_CS"/>
</dbReference>
<comment type="caution">
    <text evidence="6">The sequence shown here is derived from an EMBL/GenBank/DDBJ whole genome shotgun (WGS) entry which is preliminary data.</text>
</comment>
<keyword evidence="1" id="KW-0805">Transcription regulation</keyword>
<evidence type="ECO:0000313" key="6">
    <source>
        <dbReference type="EMBL" id="MFB9442060.1"/>
    </source>
</evidence>
<dbReference type="InterPro" id="IPR003313">
    <property type="entry name" value="AraC-bd"/>
</dbReference>
<evidence type="ECO:0000313" key="7">
    <source>
        <dbReference type="Proteomes" id="UP001589608"/>
    </source>
</evidence>
<proteinExistence type="predicted"/>
<evidence type="ECO:0000256" key="4">
    <source>
        <dbReference type="SAM" id="MobiDB-lite"/>
    </source>
</evidence>
<dbReference type="SMART" id="SM00342">
    <property type="entry name" value="HTH_ARAC"/>
    <property type="match status" value="1"/>
</dbReference>
<evidence type="ECO:0000256" key="1">
    <source>
        <dbReference type="ARBA" id="ARBA00023015"/>
    </source>
</evidence>
<dbReference type="PROSITE" id="PS00041">
    <property type="entry name" value="HTH_ARAC_FAMILY_1"/>
    <property type="match status" value="1"/>
</dbReference>
<dbReference type="InterPro" id="IPR009057">
    <property type="entry name" value="Homeodomain-like_sf"/>
</dbReference>
<dbReference type="Pfam" id="PF02311">
    <property type="entry name" value="AraC_binding"/>
    <property type="match status" value="1"/>
</dbReference>
<organism evidence="6 7">
    <name type="scientific">Dactylosporangium vinaceum</name>
    <dbReference type="NCBI Taxonomy" id="53362"/>
    <lineage>
        <taxon>Bacteria</taxon>
        <taxon>Bacillati</taxon>
        <taxon>Actinomycetota</taxon>
        <taxon>Actinomycetes</taxon>
        <taxon>Micromonosporales</taxon>
        <taxon>Micromonosporaceae</taxon>
        <taxon>Dactylosporangium</taxon>
    </lineage>
</organism>
<evidence type="ECO:0000256" key="2">
    <source>
        <dbReference type="ARBA" id="ARBA00023125"/>
    </source>
</evidence>
<accession>A0ABV5LZL5</accession>
<protein>
    <submittedName>
        <fullName evidence="6">AraC family transcriptional regulator</fullName>
    </submittedName>
</protein>
<reference evidence="6 7" key="1">
    <citation type="submission" date="2024-09" db="EMBL/GenBank/DDBJ databases">
        <authorList>
            <person name="Sun Q."/>
            <person name="Mori K."/>
        </authorList>
    </citation>
    <scope>NUCLEOTIDE SEQUENCE [LARGE SCALE GENOMIC DNA]</scope>
    <source>
        <strain evidence="6 7">JCM 3307</strain>
    </source>
</reference>
<evidence type="ECO:0000259" key="5">
    <source>
        <dbReference type="PROSITE" id="PS01124"/>
    </source>
</evidence>
<feature type="region of interest" description="Disordered" evidence="4">
    <location>
        <begin position="279"/>
        <end position="314"/>
    </location>
</feature>